<feature type="coiled-coil region" evidence="1">
    <location>
        <begin position="37"/>
        <end position="106"/>
    </location>
</feature>
<evidence type="ECO:0000313" key="4">
    <source>
        <dbReference type="Proteomes" id="UP001063166"/>
    </source>
</evidence>
<evidence type="ECO:0000256" key="1">
    <source>
        <dbReference type="SAM" id="Coils"/>
    </source>
</evidence>
<gene>
    <name evidence="3" type="ORF">LshimejAT787_0410210</name>
</gene>
<protein>
    <submittedName>
        <fullName evidence="3">Uncharacterized protein</fullName>
    </submittedName>
</protein>
<evidence type="ECO:0000256" key="2">
    <source>
        <dbReference type="SAM" id="Phobius"/>
    </source>
</evidence>
<keyword evidence="2" id="KW-0812">Transmembrane</keyword>
<proteinExistence type="predicted"/>
<name>A0A9P3PL75_LYOSH</name>
<keyword evidence="2" id="KW-0472">Membrane</keyword>
<evidence type="ECO:0000313" key="3">
    <source>
        <dbReference type="EMBL" id="GLB37970.1"/>
    </source>
</evidence>
<accession>A0A9P3PL75</accession>
<dbReference type="Proteomes" id="UP001063166">
    <property type="component" value="Unassembled WGS sequence"/>
</dbReference>
<feature type="transmembrane region" description="Helical" evidence="2">
    <location>
        <begin position="12"/>
        <end position="33"/>
    </location>
</feature>
<dbReference type="AlphaFoldDB" id="A0A9P3PL75"/>
<dbReference type="EMBL" id="BRPK01000004">
    <property type="protein sequence ID" value="GLB37970.1"/>
    <property type="molecule type" value="Genomic_DNA"/>
</dbReference>
<reference evidence="3" key="1">
    <citation type="submission" date="2022-07" db="EMBL/GenBank/DDBJ databases">
        <title>The genome of Lyophyllum shimeji provides insight into the initial evolution of ectomycorrhizal fungal genome.</title>
        <authorList>
            <person name="Kobayashi Y."/>
            <person name="Shibata T."/>
            <person name="Hirakawa H."/>
            <person name="Shigenobu S."/>
            <person name="Nishiyama T."/>
            <person name="Yamada A."/>
            <person name="Hasebe M."/>
            <person name="Kawaguchi M."/>
        </authorList>
    </citation>
    <scope>NUCLEOTIDE SEQUENCE</scope>
    <source>
        <strain evidence="3">AT787</strain>
    </source>
</reference>
<sequence>MSQWQVGGSLLSSYACAGIAGLSLVSLVGLGLWRRLFKALRETNRKKDEELSALRRALNDIRSELQEKDEALAVLKEKAAAMTHRLEEERRKLDNVQRQNHLLTEKLGDQDQALGAQQEELAHLGERHAQTLQLLEARTLELKGAEAYLTKADVLSGADVVSLLNTLNSEVYQTAAMVAEAFEFRVKNGQERTRTEEEAAAMEEVYISTGEIVGPRLLGLLRTAEHHQDPTIVQVAFQAGMAAYANWIVTSWDFEDPDDERGLSKIYGTIRQQEEQAVSGRWRALTRTHIPRMAEQELAMYFIDAFVNILLAAEVTQHPSELHEAIESRFAKRISIIVKGAERLRRAIGEEVTSCDFEIAYVSHESPFDPAQMDDTFASGFDTGRDEPEPVLCTTELGLARVVKVPGKVGQWEETVLLRPKIALKSGIDEMMAAE</sequence>
<comment type="caution">
    <text evidence="3">The sequence shown here is derived from an EMBL/GenBank/DDBJ whole genome shotgun (WGS) entry which is preliminary data.</text>
</comment>
<organism evidence="3 4">
    <name type="scientific">Lyophyllum shimeji</name>
    <name type="common">Hon-shimeji</name>
    <name type="synonym">Tricholoma shimeji</name>
    <dbReference type="NCBI Taxonomy" id="47721"/>
    <lineage>
        <taxon>Eukaryota</taxon>
        <taxon>Fungi</taxon>
        <taxon>Dikarya</taxon>
        <taxon>Basidiomycota</taxon>
        <taxon>Agaricomycotina</taxon>
        <taxon>Agaricomycetes</taxon>
        <taxon>Agaricomycetidae</taxon>
        <taxon>Agaricales</taxon>
        <taxon>Tricholomatineae</taxon>
        <taxon>Lyophyllaceae</taxon>
        <taxon>Lyophyllum</taxon>
    </lineage>
</organism>
<dbReference type="OrthoDB" id="3222645at2759"/>
<keyword evidence="1" id="KW-0175">Coiled coil</keyword>
<keyword evidence="2" id="KW-1133">Transmembrane helix</keyword>
<keyword evidence="4" id="KW-1185">Reference proteome</keyword>